<dbReference type="EMBL" id="JACJIQ010000003">
    <property type="protein sequence ID" value="MBA9076477.1"/>
    <property type="molecule type" value="Genomic_DNA"/>
</dbReference>
<organism evidence="1 2">
    <name type="scientific">Rufibacter quisquiliarum</name>
    <dbReference type="NCBI Taxonomy" id="1549639"/>
    <lineage>
        <taxon>Bacteria</taxon>
        <taxon>Pseudomonadati</taxon>
        <taxon>Bacteroidota</taxon>
        <taxon>Cytophagia</taxon>
        <taxon>Cytophagales</taxon>
        <taxon>Hymenobacteraceae</taxon>
        <taxon>Rufibacter</taxon>
    </lineage>
</organism>
<dbReference type="Proteomes" id="UP000563094">
    <property type="component" value="Unassembled WGS sequence"/>
</dbReference>
<dbReference type="InterPro" id="IPR029044">
    <property type="entry name" value="Nucleotide-diphossugar_trans"/>
</dbReference>
<gene>
    <name evidence="1" type="ORF">FHS90_001181</name>
</gene>
<comment type="caution">
    <text evidence="1">The sequence shown here is derived from an EMBL/GenBank/DDBJ whole genome shotgun (WGS) entry which is preliminary data.</text>
</comment>
<evidence type="ECO:0000313" key="1">
    <source>
        <dbReference type="EMBL" id="MBA9076477.1"/>
    </source>
</evidence>
<dbReference type="Pfam" id="PF09837">
    <property type="entry name" value="DUF2064"/>
    <property type="match status" value="1"/>
</dbReference>
<proteinExistence type="predicted"/>
<dbReference type="Gene3D" id="3.90.550.10">
    <property type="entry name" value="Spore Coat Polysaccharide Biosynthesis Protein SpsA, Chain A"/>
    <property type="match status" value="1"/>
</dbReference>
<sequence>MTNRLLLVFVRTPKLGKVKTRLARTVGDAKALQVYEALLQHTHAVAARVAAEKWVCYADEVPEHDAWSDRGFVRQQQPPGDLGTRMLSLFALGLLEGYSSILVIGSDCPGLSSEILEEAFQKLEQPSCDLVMGPAQDGGYYLLGLKCLHPELFLEKPWSTSEVQAATLATALELQLNVALLPTLSDIDVEEDLTQWPSLLPTAPQG</sequence>
<protein>
    <recommendedName>
        <fullName evidence="3">Glycosyltransferase</fullName>
    </recommendedName>
</protein>
<keyword evidence="2" id="KW-1185">Reference proteome</keyword>
<evidence type="ECO:0000313" key="2">
    <source>
        <dbReference type="Proteomes" id="UP000563094"/>
    </source>
</evidence>
<dbReference type="NCBIfam" id="TIGR04282">
    <property type="entry name" value="glyco_like_cofC"/>
    <property type="match status" value="1"/>
</dbReference>
<evidence type="ECO:0008006" key="3">
    <source>
        <dbReference type="Google" id="ProtNLM"/>
    </source>
</evidence>
<dbReference type="InterPro" id="IPR018641">
    <property type="entry name" value="Trfase_1_rSAM/seldom-assoc"/>
</dbReference>
<accession>A0A839GNH9</accession>
<name>A0A839GNH9_9BACT</name>
<dbReference type="AlphaFoldDB" id="A0A839GNH9"/>
<dbReference type="SUPFAM" id="SSF53448">
    <property type="entry name" value="Nucleotide-diphospho-sugar transferases"/>
    <property type="match status" value="1"/>
</dbReference>
<dbReference type="PANTHER" id="PTHR36529:SF1">
    <property type="entry name" value="GLYCOSYLTRANSFERASE"/>
    <property type="match status" value="1"/>
</dbReference>
<reference evidence="1 2" key="1">
    <citation type="submission" date="2020-08" db="EMBL/GenBank/DDBJ databases">
        <title>Genomic Encyclopedia of Type Strains, Phase IV (KMG-IV): sequencing the most valuable type-strain genomes for metagenomic binning, comparative biology and taxonomic classification.</title>
        <authorList>
            <person name="Goeker M."/>
        </authorList>
    </citation>
    <scope>NUCLEOTIDE SEQUENCE [LARGE SCALE GENOMIC DNA]</scope>
    <source>
        <strain evidence="1 2">DSM 29854</strain>
    </source>
</reference>
<dbReference type="RefSeq" id="WP_182512306.1">
    <property type="nucleotide sequence ID" value="NZ_JACJIQ010000003.1"/>
</dbReference>
<dbReference type="PANTHER" id="PTHR36529">
    <property type="entry name" value="SLL1095 PROTEIN"/>
    <property type="match status" value="1"/>
</dbReference>